<keyword evidence="4 10" id="KW-0812">Transmembrane</keyword>
<dbReference type="PANTHER" id="PTHR13117:SF5">
    <property type="entry name" value="PROTEIN RFT1 HOMOLOG"/>
    <property type="match status" value="1"/>
</dbReference>
<feature type="transmembrane region" description="Helical" evidence="10">
    <location>
        <begin position="156"/>
        <end position="176"/>
    </location>
</feature>
<dbReference type="PANTHER" id="PTHR13117">
    <property type="entry name" value="ENDOPLASMIC RETICULUM MULTISPAN TRANSMEMBRANE PROTEIN-RELATED"/>
    <property type="match status" value="1"/>
</dbReference>
<feature type="transmembrane region" description="Helical" evidence="10">
    <location>
        <begin position="440"/>
        <end position="461"/>
    </location>
</feature>
<feature type="compositionally biased region" description="Basic and acidic residues" evidence="11">
    <location>
        <begin position="14"/>
        <end position="24"/>
    </location>
</feature>
<evidence type="ECO:0000256" key="4">
    <source>
        <dbReference type="ARBA" id="ARBA00022692"/>
    </source>
</evidence>
<evidence type="ECO:0000256" key="7">
    <source>
        <dbReference type="ARBA" id="ARBA00023136"/>
    </source>
</evidence>
<comment type="function">
    <text evidence="9 10">Intramembrane glycolipid transporter that operates in the biosynthetic pathway of dolichol-linked oligosaccharides, the glycan precursors employed in protein asparagine (N)-glycosylation. The sequential addition of sugars to dolichol pyrophosphate produces dolichol-linked oligosaccharides containing fourteen sugars, including two GlcNAcs, nine mannoses and three glucoses. Once assembled, the oligosaccharide is transferred from the lipid to nascent proteins by oligosaccharyltransferases. The assembly of dolichol-linked oligosaccharides begins on the cytosolic side of the endoplasmic reticulum membrane and finishes in its lumen. RFT1 could mediate the translocation of the cytosolically oriented intermediate DolPP-GlcNAc2Man5, produced by ALG11, into the ER lumen where dolichol-linked oligosaccharides assembly continues. However, the intramembrane lipid transporter activity could not be confirmed in vitro.</text>
</comment>
<comment type="similarity">
    <text evidence="3 10">Belongs to the RFT1 family.</text>
</comment>
<evidence type="ECO:0000256" key="10">
    <source>
        <dbReference type="RuleBase" id="RU365067"/>
    </source>
</evidence>
<proteinExistence type="inferred from homology"/>
<feature type="transmembrane region" description="Helical" evidence="10">
    <location>
        <begin position="539"/>
        <end position="560"/>
    </location>
</feature>
<dbReference type="Pfam" id="PF04506">
    <property type="entry name" value="Rft-1"/>
    <property type="match status" value="1"/>
</dbReference>
<keyword evidence="7 10" id="KW-0472">Membrane</keyword>
<feature type="transmembrane region" description="Helical" evidence="10">
    <location>
        <begin position="214"/>
        <end position="236"/>
    </location>
</feature>
<evidence type="ECO:0000313" key="12">
    <source>
        <dbReference type="EMBL" id="KZZ88158.1"/>
    </source>
</evidence>
<evidence type="ECO:0000256" key="5">
    <source>
        <dbReference type="ARBA" id="ARBA00022824"/>
    </source>
</evidence>
<dbReference type="GO" id="GO:0006488">
    <property type="term" value="P:dolichol-linked oligosaccharide biosynthetic process"/>
    <property type="evidence" value="ECO:0007669"/>
    <property type="project" value="InterPro"/>
</dbReference>
<dbReference type="EMBL" id="AZGY01000031">
    <property type="protein sequence ID" value="KZZ88158.1"/>
    <property type="molecule type" value="Genomic_DNA"/>
</dbReference>
<dbReference type="GO" id="GO:0034203">
    <property type="term" value="P:glycolipid translocation"/>
    <property type="evidence" value="ECO:0007669"/>
    <property type="project" value="TreeGrafter"/>
</dbReference>
<accession>A0A167VXX5</accession>
<evidence type="ECO:0000256" key="8">
    <source>
        <dbReference type="ARBA" id="ARBA00044793"/>
    </source>
</evidence>
<reference evidence="12 13" key="1">
    <citation type="journal article" date="2016" name="Genome Biol. Evol.">
        <title>Divergent and convergent evolution of fungal pathogenicity.</title>
        <authorList>
            <person name="Shang Y."/>
            <person name="Xiao G."/>
            <person name="Zheng P."/>
            <person name="Cen K."/>
            <person name="Zhan S."/>
            <person name="Wang C."/>
        </authorList>
    </citation>
    <scope>NUCLEOTIDE SEQUENCE [LARGE SCALE GENOMIC DNA]</scope>
    <source>
        <strain evidence="12 13">RCEF 2490</strain>
    </source>
</reference>
<dbReference type="Proteomes" id="UP000078544">
    <property type="component" value="Unassembled WGS sequence"/>
</dbReference>
<sequence>MGQRQGPSHVATPDIRESHKKEASKPSAVQGASLLILMQLTSRLVTFVANQILLRFLTASLLGISAQLEVFYVSVLFFARESLRVSIQRQDIQIDGSKDEPATDKQCVASQSSQAIINLGYLAIVLGLGITVGLAWIYVAFADELLLQTPYLRPSLYIYGVAAMIELLSEPCFVLLQKELQFGTRAAAESLATFSRCLMILASAVLAWKRQLPLGVLPFALGQLTFGVVLSLVYIVSGHGTATSAGFSLLPQPIQFGEVFLGGYLYKPTLRLARSMMVQSVVKHVLTQGDSFLVSFLTTPEVQGTYALAANYGGLLARLLFQPVEESSRNYFSKLLATRSGPVALISRAAAGVCSEIEEAKTNFQVLARLYLLLSAIVISIGPFAASPLLAIVAGPRWNAVGADKVLSVYCFYIPFLAMNGLAESFVASVATERELHQQSIWMGFFSIIFATAAFIFMRLLSLGAQGLVIANIVNMLCRIIWSLAFIQRYLKRNNSYISATSILPGNAIVLSFSVAWALRNFATVDTGATAHFKSLAKLSAFAFTMICLMYVTNLLFYFYSISPLFSFPQNSLRNAIIPTE</sequence>
<evidence type="ECO:0000313" key="13">
    <source>
        <dbReference type="Proteomes" id="UP000078544"/>
    </source>
</evidence>
<feature type="transmembrane region" description="Helical" evidence="10">
    <location>
        <begin position="370"/>
        <end position="395"/>
    </location>
</feature>
<name>A0A167VXX5_9HYPO</name>
<protein>
    <recommendedName>
        <fullName evidence="8 10">Man(5)GlcNAc(2)-PP-dolichol translocation protein RFT1</fullName>
    </recommendedName>
</protein>
<feature type="transmembrane region" description="Helical" evidence="10">
    <location>
        <begin position="407"/>
        <end position="428"/>
    </location>
</feature>
<feature type="transmembrane region" description="Helical" evidence="10">
    <location>
        <begin position="497"/>
        <end position="519"/>
    </location>
</feature>
<evidence type="ECO:0000256" key="6">
    <source>
        <dbReference type="ARBA" id="ARBA00022989"/>
    </source>
</evidence>
<comment type="pathway">
    <text evidence="2">Protein modification; protein glycosylation.</text>
</comment>
<comment type="subcellular location">
    <subcellularLocation>
        <location evidence="1 10">Endoplasmic reticulum membrane</location>
        <topology evidence="1 10">Multi-pass membrane protein</topology>
    </subcellularLocation>
</comment>
<dbReference type="STRING" id="1081109.A0A167VXX5"/>
<gene>
    <name evidence="12" type="ORF">AAL_08140</name>
</gene>
<keyword evidence="10" id="KW-0813">Transport</keyword>
<evidence type="ECO:0000256" key="2">
    <source>
        <dbReference type="ARBA" id="ARBA00004922"/>
    </source>
</evidence>
<feature type="transmembrane region" description="Helical" evidence="10">
    <location>
        <begin position="52"/>
        <end position="79"/>
    </location>
</feature>
<evidence type="ECO:0000256" key="9">
    <source>
        <dbReference type="ARBA" id="ARBA00045912"/>
    </source>
</evidence>
<keyword evidence="13" id="KW-1185">Reference proteome</keyword>
<keyword evidence="5 10" id="KW-0256">Endoplasmic reticulum</keyword>
<feature type="region of interest" description="Disordered" evidence="11">
    <location>
        <begin position="1"/>
        <end position="26"/>
    </location>
</feature>
<organism evidence="12 13">
    <name type="scientific">Moelleriella libera RCEF 2490</name>
    <dbReference type="NCBI Taxonomy" id="1081109"/>
    <lineage>
        <taxon>Eukaryota</taxon>
        <taxon>Fungi</taxon>
        <taxon>Dikarya</taxon>
        <taxon>Ascomycota</taxon>
        <taxon>Pezizomycotina</taxon>
        <taxon>Sordariomycetes</taxon>
        <taxon>Hypocreomycetidae</taxon>
        <taxon>Hypocreales</taxon>
        <taxon>Clavicipitaceae</taxon>
        <taxon>Moelleriella</taxon>
    </lineage>
</organism>
<evidence type="ECO:0000256" key="11">
    <source>
        <dbReference type="SAM" id="MobiDB-lite"/>
    </source>
</evidence>
<keyword evidence="6 10" id="KW-1133">Transmembrane helix</keyword>
<feature type="transmembrane region" description="Helical" evidence="10">
    <location>
        <begin position="467"/>
        <end position="485"/>
    </location>
</feature>
<evidence type="ECO:0000256" key="1">
    <source>
        <dbReference type="ARBA" id="ARBA00004477"/>
    </source>
</evidence>
<dbReference type="OrthoDB" id="9979195at2759"/>
<comment type="caution">
    <text evidence="12">The sequence shown here is derived from an EMBL/GenBank/DDBJ whole genome shotgun (WGS) entry which is preliminary data.</text>
</comment>
<feature type="transmembrane region" description="Helical" evidence="10">
    <location>
        <begin position="119"/>
        <end position="141"/>
    </location>
</feature>
<dbReference type="GO" id="GO:0005789">
    <property type="term" value="C:endoplasmic reticulum membrane"/>
    <property type="evidence" value="ECO:0007669"/>
    <property type="project" value="UniProtKB-SubCell"/>
</dbReference>
<evidence type="ECO:0000256" key="3">
    <source>
        <dbReference type="ARBA" id="ARBA00010288"/>
    </source>
</evidence>
<dbReference type="InterPro" id="IPR007594">
    <property type="entry name" value="RFT1"/>
</dbReference>
<dbReference type="AlphaFoldDB" id="A0A167VXX5"/>